<feature type="region of interest" description="Disordered" evidence="1">
    <location>
        <begin position="1"/>
        <end position="26"/>
    </location>
</feature>
<keyword evidence="5" id="KW-1185">Reference proteome</keyword>
<evidence type="ECO:0000313" key="4">
    <source>
        <dbReference type="Proteomes" id="UP000193553"/>
    </source>
</evidence>
<evidence type="ECO:0000256" key="1">
    <source>
        <dbReference type="SAM" id="MobiDB-lite"/>
    </source>
</evidence>
<dbReference type="OrthoDB" id="8140341at2"/>
<dbReference type="EMBL" id="NAFK01000165">
    <property type="protein sequence ID" value="OSJ27112.1"/>
    <property type="molecule type" value="Genomic_DNA"/>
</dbReference>
<comment type="caution">
    <text evidence="2">The sequence shown here is derived from an EMBL/GenBank/DDBJ whole genome shotgun (WGS) entry which is preliminary data.</text>
</comment>
<dbReference type="Proteomes" id="UP000193553">
    <property type="component" value="Unassembled WGS sequence"/>
</dbReference>
<sequence length="68" mass="7968">MSYAYKLNEDVRHQPQGPQGRAATEPPMIYTIVQHMPIESDGRLRYRIKCKSEKIERVVTEDQLSYSQ</sequence>
<evidence type="ECO:0000313" key="5">
    <source>
        <dbReference type="Proteomes" id="UP000193884"/>
    </source>
</evidence>
<protein>
    <submittedName>
        <fullName evidence="2">Uncharacterized protein</fullName>
    </submittedName>
</protein>
<dbReference type="Proteomes" id="UP000193884">
    <property type="component" value="Unassembled WGS sequence"/>
</dbReference>
<dbReference type="EMBL" id="NAFI01000190">
    <property type="protein sequence ID" value="OSJ01589.1"/>
    <property type="molecule type" value="Genomic_DNA"/>
</dbReference>
<name>A0A1X3ELC4_9BRAD</name>
<proteinExistence type="predicted"/>
<dbReference type="AlphaFoldDB" id="A0A1X3ELC4"/>
<evidence type="ECO:0000313" key="2">
    <source>
        <dbReference type="EMBL" id="OSJ01589.1"/>
    </source>
</evidence>
<evidence type="ECO:0000313" key="3">
    <source>
        <dbReference type="EMBL" id="OSJ27112.1"/>
    </source>
</evidence>
<accession>A0A1X3ELC4</accession>
<gene>
    <name evidence="3" type="ORF">BST63_20260</name>
    <name evidence="2" type="ORF">BSZ18_37860</name>
</gene>
<reference evidence="4 5" key="1">
    <citation type="submission" date="2017-03" db="EMBL/GenBank/DDBJ databases">
        <title>Whole genome sequences of fourteen strains of Bradyrhizobium canariense and one strain of Bradyrhizobium japonicum isolated from Lupinus (Papilionoideae: Genisteae) species in Algeria.</title>
        <authorList>
            <person name="Crovadore J."/>
            <person name="Chekireb D."/>
            <person name="Brachmann A."/>
            <person name="Chablais R."/>
            <person name="Cochard B."/>
            <person name="Lefort F."/>
        </authorList>
    </citation>
    <scope>NUCLEOTIDE SEQUENCE [LARGE SCALE GENOMIC DNA]</scope>
    <source>
        <strain evidence="2 4">UBMA195</strain>
        <strain evidence="3 5">UBMAN05</strain>
    </source>
</reference>
<organism evidence="2 4">
    <name type="scientific">Bradyrhizobium canariense</name>
    <dbReference type="NCBI Taxonomy" id="255045"/>
    <lineage>
        <taxon>Bacteria</taxon>
        <taxon>Pseudomonadati</taxon>
        <taxon>Pseudomonadota</taxon>
        <taxon>Alphaproteobacteria</taxon>
        <taxon>Hyphomicrobiales</taxon>
        <taxon>Nitrobacteraceae</taxon>
        <taxon>Bradyrhizobium</taxon>
    </lineage>
</organism>